<dbReference type="Pfam" id="PF00350">
    <property type="entry name" value="Dynamin_N"/>
    <property type="match status" value="1"/>
</dbReference>
<gene>
    <name evidence="3" type="ORF">AAF454_10280</name>
</gene>
<feature type="coiled-coil region" evidence="1">
    <location>
        <begin position="330"/>
        <end position="357"/>
    </location>
</feature>
<evidence type="ECO:0000259" key="2">
    <source>
        <dbReference type="Pfam" id="PF00350"/>
    </source>
</evidence>
<keyword evidence="4" id="KW-1185">Reference proteome</keyword>
<dbReference type="SUPFAM" id="SSF52540">
    <property type="entry name" value="P-loop containing nucleoside triphosphate hydrolases"/>
    <property type="match status" value="1"/>
</dbReference>
<proteinExistence type="predicted"/>
<sequence length="543" mass="64176">MEKNNHTQYEKRIQQIECSEQPVLIGEKQQLQRIQFLLSKHMSTRITARKLRELIADSKDDLKLLVIGDVYADKATFINTLLNRHVMPSEYHGVSYVHTIIHYGEEESVTAHFLDGQVAQFSLGQVELFAISDTFSSQMMRSGLDYVDIVLKHDLLKAVTIFDTPSYQKSVFVKESFLKRSQAVVWLANHQFKGLPSERALLARIGQEQKEMLFLLNEDSYNLSSEILEKQDFFGAFKQLSVSFQALQEAVEKDEHALYQSSNFDQLFAYIQMCRLDNEAFSNLIHQRFFEWVDRFILEIRSLVQRDPYLEAYSMLREFMDESDDAVYQSKEQEHKIHELEKTFEQLKKEYHQLETSYQLVEFLKAHTAELPKSKKLIQLYTEYASFVQQYKRGVSQQLFTDPEPKREEVVRYEQQFITYFKEQKSALLHEIQQLFIEIEKQILEIENQSEYRVVRLEKAAKRLQAFDPIVQAKTEITSILEQKTMYEDVPHLLKRIKEINMDYAPVITYFEEKKKQLAVEDVQQKQAVYQDILDELLLEMTY</sequence>
<feature type="domain" description="Dynamin N-terminal" evidence="2">
    <location>
        <begin position="65"/>
        <end position="212"/>
    </location>
</feature>
<dbReference type="Gene3D" id="3.40.50.300">
    <property type="entry name" value="P-loop containing nucleotide triphosphate hydrolases"/>
    <property type="match status" value="1"/>
</dbReference>
<dbReference type="InterPro" id="IPR045063">
    <property type="entry name" value="Dynamin_N"/>
</dbReference>
<comment type="caution">
    <text evidence="3">The sequence shown here is derived from an EMBL/GenBank/DDBJ whole genome shotgun (WGS) entry which is preliminary data.</text>
</comment>
<name>A0ABU9LMU9_9BACL</name>
<dbReference type="RefSeq" id="WP_087680214.1">
    <property type="nucleotide sequence ID" value="NZ_JALKQX010000002.1"/>
</dbReference>
<dbReference type="InterPro" id="IPR027417">
    <property type="entry name" value="P-loop_NTPase"/>
</dbReference>
<dbReference type="EMBL" id="JBCEWA010000007">
    <property type="protein sequence ID" value="MEL5988784.1"/>
    <property type="molecule type" value="Genomic_DNA"/>
</dbReference>
<protein>
    <submittedName>
        <fullName evidence="3">Dynamin family protein</fullName>
    </submittedName>
</protein>
<keyword evidence="1" id="KW-0175">Coiled coil</keyword>
<accession>A0ABU9LMU9</accession>
<evidence type="ECO:0000313" key="4">
    <source>
        <dbReference type="Proteomes" id="UP001398420"/>
    </source>
</evidence>
<reference evidence="3 4" key="1">
    <citation type="submission" date="2024-04" db="EMBL/GenBank/DDBJ databases">
        <authorList>
            <person name="Wu Y.S."/>
            <person name="Zhang L."/>
        </authorList>
    </citation>
    <scope>NUCLEOTIDE SEQUENCE [LARGE SCALE GENOMIC DNA]</scope>
    <source>
        <strain evidence="3 4">KG-01</strain>
    </source>
</reference>
<evidence type="ECO:0000256" key="1">
    <source>
        <dbReference type="SAM" id="Coils"/>
    </source>
</evidence>
<evidence type="ECO:0000313" key="3">
    <source>
        <dbReference type="EMBL" id="MEL5988784.1"/>
    </source>
</evidence>
<organism evidence="3 4">
    <name type="scientific">Kurthia gibsonii</name>
    <dbReference type="NCBI Taxonomy" id="33946"/>
    <lineage>
        <taxon>Bacteria</taxon>
        <taxon>Bacillati</taxon>
        <taxon>Bacillota</taxon>
        <taxon>Bacilli</taxon>
        <taxon>Bacillales</taxon>
        <taxon>Caryophanaceae</taxon>
        <taxon>Kurthia</taxon>
    </lineage>
</organism>
<dbReference type="Proteomes" id="UP001398420">
    <property type="component" value="Unassembled WGS sequence"/>
</dbReference>